<dbReference type="Proteomes" id="UP000054721">
    <property type="component" value="Unassembled WGS sequence"/>
</dbReference>
<comment type="caution">
    <text evidence="6">The sequence shown here is derived from an EMBL/GenBank/DDBJ whole genome shotgun (WGS) entry which is preliminary data.</text>
</comment>
<dbReference type="SUPFAM" id="SSF82199">
    <property type="entry name" value="SET domain"/>
    <property type="match status" value="1"/>
</dbReference>
<evidence type="ECO:0000259" key="5">
    <source>
        <dbReference type="PROSITE" id="PS50865"/>
    </source>
</evidence>
<reference evidence="6 7" key="1">
    <citation type="submission" date="2015-05" db="EMBL/GenBank/DDBJ databases">
        <title>Evolution of Trichinella species and genotypes.</title>
        <authorList>
            <person name="Korhonen P.K."/>
            <person name="Edoardo P."/>
            <person name="Giuseppe L.R."/>
            <person name="Gasser R.B."/>
        </authorList>
    </citation>
    <scope>NUCLEOTIDE SEQUENCE [LARGE SCALE GENOMIC DNA]</scope>
    <source>
        <strain evidence="6">ISS10</strain>
    </source>
</reference>
<dbReference type="Gene3D" id="2.170.270.10">
    <property type="entry name" value="SET domain"/>
    <property type="match status" value="1"/>
</dbReference>
<keyword evidence="7" id="KW-1185">Reference proteome</keyword>
<evidence type="ECO:0000256" key="3">
    <source>
        <dbReference type="ARBA" id="ARBA00022833"/>
    </source>
</evidence>
<evidence type="ECO:0000256" key="2">
    <source>
        <dbReference type="ARBA" id="ARBA00022771"/>
    </source>
</evidence>
<dbReference type="Gene3D" id="1.25.40.10">
    <property type="entry name" value="Tetratricopeptide repeat domain"/>
    <property type="match status" value="1"/>
</dbReference>
<dbReference type="Gene3D" id="1.10.220.160">
    <property type="match status" value="1"/>
</dbReference>
<dbReference type="OrthoDB" id="265717at2759"/>
<keyword evidence="3" id="KW-0862">Zinc</keyword>
<dbReference type="PANTHER" id="PTHR12197:SF300">
    <property type="entry name" value="HISTONE-LYSINE N-METHYLTRANSFERASE SET-18"/>
    <property type="match status" value="1"/>
</dbReference>
<dbReference type="Pfam" id="PF23416">
    <property type="entry name" value="DUF7107"/>
    <property type="match status" value="2"/>
</dbReference>
<evidence type="ECO:0000256" key="4">
    <source>
        <dbReference type="PROSITE-ProRule" id="PRU00134"/>
    </source>
</evidence>
<accession>A0A0V1L3N5</accession>
<dbReference type="InterPro" id="IPR002893">
    <property type="entry name" value="Znf_MYND"/>
</dbReference>
<name>A0A0V1L3N5_9BILA</name>
<dbReference type="GO" id="GO:0008270">
    <property type="term" value="F:zinc ion binding"/>
    <property type="evidence" value="ECO:0007669"/>
    <property type="project" value="UniProtKB-KW"/>
</dbReference>
<feature type="domain" description="MYND-type" evidence="5">
    <location>
        <begin position="39"/>
        <end position="83"/>
    </location>
</feature>
<dbReference type="InterPro" id="IPR011990">
    <property type="entry name" value="TPR-like_helical_dom_sf"/>
</dbReference>
<dbReference type="PANTHER" id="PTHR12197">
    <property type="entry name" value="HISTONE-LYSINE N-METHYLTRANSFERASE SMYD"/>
    <property type="match status" value="1"/>
</dbReference>
<dbReference type="Gene3D" id="6.10.140.2220">
    <property type="match status" value="1"/>
</dbReference>
<evidence type="ECO:0000256" key="1">
    <source>
        <dbReference type="ARBA" id="ARBA00022723"/>
    </source>
</evidence>
<evidence type="ECO:0000313" key="7">
    <source>
        <dbReference type="Proteomes" id="UP000054721"/>
    </source>
</evidence>
<dbReference type="STRING" id="6335.A0A0V1L3N5"/>
<dbReference type="SUPFAM" id="SSF144232">
    <property type="entry name" value="HIT/MYND zinc finger-like"/>
    <property type="match status" value="1"/>
</dbReference>
<evidence type="ECO:0000313" key="6">
    <source>
        <dbReference type="EMBL" id="KRZ54153.1"/>
    </source>
</evidence>
<gene>
    <name evidence="6" type="primary">set6</name>
    <name evidence="6" type="ORF">T02_3572</name>
</gene>
<keyword evidence="2 4" id="KW-0863">Zinc-finger</keyword>
<sequence length="622" mass="71789">LLVRLVSMALDGVGPMGKVTIFDKPFASVVLNQQVENVCGYCFQRPNGKTCKRLQICGGCHWYRYCNRACQRASWKEHHKLECARLQLVFPNLPVTEVLFLGRICDRLRFIEANGDLKKWQAERRFDELMSHEEEIRQDKEKMKHFELIYDKAQKFLASAIPKREKFFLIFCRSWINSHSIHSNTGIEVGMALDLGISKYDHSCRPNTAMVFNGFRAVLRPLVNGIDTADPSQCFIAYVDVGRSRYQRRKELQSKWYFWCECERCRDPSDDRLTSIRCVNVDCSEPVCITEDQTNTKNVQCLGCGSKIPENVIIEAQCFMLALPQHFGNVKSAEEVRRLKIYLNTAERLLHKENIYFCRLLTAYLQLTEGVDSFANNLELQKSVYTNYRRCLPAADRHVGFQLLHIVRTLITQNRRAESIPYAHEAMRIFEICFGLDHPYYLQTLALWTFLENGSKKTNEELFKLMNFTYSKPVNLEALLRHCRQHDNCIGLSLCTDGKCTAAIPTDITCEGQEYCYAHQVCRFGVCLESSVLPRSGCLSHADCEGQQLCVKGRCKVALPVGGFCLDNSQCGRMLTCKFNRCWQAVGNNVISDSVHFDKNDMLKFHNPNWKKEFEPNYQKKR</sequence>
<keyword evidence="1" id="KW-0479">Metal-binding</keyword>
<organism evidence="6 7">
    <name type="scientific">Trichinella nativa</name>
    <dbReference type="NCBI Taxonomy" id="6335"/>
    <lineage>
        <taxon>Eukaryota</taxon>
        <taxon>Metazoa</taxon>
        <taxon>Ecdysozoa</taxon>
        <taxon>Nematoda</taxon>
        <taxon>Enoplea</taxon>
        <taxon>Dorylaimia</taxon>
        <taxon>Trichinellida</taxon>
        <taxon>Trichinellidae</taxon>
        <taxon>Trichinella</taxon>
    </lineage>
</organism>
<proteinExistence type="predicted"/>
<dbReference type="InterPro" id="IPR046341">
    <property type="entry name" value="SET_dom_sf"/>
</dbReference>
<dbReference type="PROSITE" id="PS50865">
    <property type="entry name" value="ZF_MYND_2"/>
    <property type="match status" value="1"/>
</dbReference>
<dbReference type="GO" id="GO:0005634">
    <property type="term" value="C:nucleus"/>
    <property type="evidence" value="ECO:0007669"/>
    <property type="project" value="TreeGrafter"/>
</dbReference>
<dbReference type="PROSITE" id="PS01360">
    <property type="entry name" value="ZF_MYND_1"/>
    <property type="match status" value="1"/>
</dbReference>
<feature type="non-terminal residue" evidence="6">
    <location>
        <position position="622"/>
    </location>
</feature>
<dbReference type="InterPro" id="IPR050869">
    <property type="entry name" value="H3K4_H4K5_MeTrfase"/>
</dbReference>
<dbReference type="AlphaFoldDB" id="A0A0V1L3N5"/>
<dbReference type="InterPro" id="IPR055531">
    <property type="entry name" value="DUF7107"/>
</dbReference>
<dbReference type="EMBL" id="JYDW01000145">
    <property type="protein sequence ID" value="KRZ54153.1"/>
    <property type="molecule type" value="Genomic_DNA"/>
</dbReference>
<protein>
    <submittedName>
        <fullName evidence="6">SET domain and MYND-type zinc finger protein 6</fullName>
    </submittedName>
</protein>